<organism evidence="1 2">
    <name type="scientific">Botryosphaeria dothidea</name>
    <dbReference type="NCBI Taxonomy" id="55169"/>
    <lineage>
        <taxon>Eukaryota</taxon>
        <taxon>Fungi</taxon>
        <taxon>Dikarya</taxon>
        <taxon>Ascomycota</taxon>
        <taxon>Pezizomycotina</taxon>
        <taxon>Dothideomycetes</taxon>
        <taxon>Dothideomycetes incertae sedis</taxon>
        <taxon>Botryosphaeriales</taxon>
        <taxon>Botryosphaeriaceae</taxon>
        <taxon>Botryosphaeria</taxon>
    </lineage>
</organism>
<gene>
    <name evidence="1" type="ORF">GTA08_BOTSDO08556</name>
</gene>
<evidence type="ECO:0008006" key="3">
    <source>
        <dbReference type="Google" id="ProtNLM"/>
    </source>
</evidence>
<dbReference type="AlphaFoldDB" id="A0A8H4IP65"/>
<evidence type="ECO:0000313" key="2">
    <source>
        <dbReference type="Proteomes" id="UP000572817"/>
    </source>
</evidence>
<protein>
    <recommendedName>
        <fullName evidence="3">Retrotransposon gag domain-containing protein</fullName>
    </recommendedName>
</protein>
<evidence type="ECO:0000313" key="1">
    <source>
        <dbReference type="EMBL" id="KAF4303608.1"/>
    </source>
</evidence>
<dbReference type="OrthoDB" id="3964940at2759"/>
<accession>A0A8H4IP65</accession>
<proteinExistence type="predicted"/>
<reference evidence="1" key="1">
    <citation type="submission" date="2020-04" db="EMBL/GenBank/DDBJ databases">
        <title>Genome Assembly and Annotation of Botryosphaeria dothidea sdau 11-99, a Latent Pathogen of Apple Fruit Ring Rot in China.</title>
        <authorList>
            <person name="Yu C."/>
            <person name="Diao Y."/>
            <person name="Lu Q."/>
            <person name="Zhao J."/>
            <person name="Cui S."/>
            <person name="Peng C."/>
            <person name="He B."/>
            <person name="Liu H."/>
        </authorList>
    </citation>
    <scope>NUCLEOTIDE SEQUENCE [LARGE SCALE GENOMIC DNA]</scope>
    <source>
        <strain evidence="1">Sdau11-99</strain>
    </source>
</reference>
<comment type="caution">
    <text evidence="1">The sequence shown here is derived from an EMBL/GenBank/DDBJ whole genome shotgun (WGS) entry which is preliminary data.</text>
</comment>
<dbReference type="EMBL" id="WWBZ02000062">
    <property type="protein sequence ID" value="KAF4303608.1"/>
    <property type="molecule type" value="Genomic_DNA"/>
</dbReference>
<keyword evidence="2" id="KW-1185">Reference proteome</keyword>
<dbReference type="Proteomes" id="UP000572817">
    <property type="component" value="Unassembled WGS sequence"/>
</dbReference>
<sequence>MPTNEQLLNMILELRNENAVLRNQLNQVPRPPPATKVKVPKPDLYYGDRKKTQAFIIQLDDYIHFTRGDFASPADQYLWSETTTVVFSDYRNFTKQLKGAFSGIDETRLATRTLMSLKQKGIVQDYTARF</sequence>
<name>A0A8H4IP65_9PEZI</name>